<name>A0ABV6ANK0_9HYPH</name>
<reference evidence="1 2" key="1">
    <citation type="submission" date="2024-09" db="EMBL/GenBank/DDBJ databases">
        <authorList>
            <person name="Sun Q."/>
            <person name="Mori K."/>
        </authorList>
    </citation>
    <scope>NUCLEOTIDE SEQUENCE [LARGE SCALE GENOMIC DNA]</scope>
    <source>
        <strain evidence="1 2">TBRC 4938</strain>
    </source>
</reference>
<keyword evidence="2" id="KW-1185">Reference proteome</keyword>
<comment type="caution">
    <text evidence="1">The sequence shown here is derived from an EMBL/GenBank/DDBJ whole genome shotgun (WGS) entry which is preliminary data.</text>
</comment>
<proteinExistence type="predicted"/>
<sequence length="52" mass="5803">MLLFAAELVDRFGPVAQPLLDRMEREYAALKKGSEVDRIRAMLEADGGADEH</sequence>
<organism evidence="1 2">
    <name type="scientific">Rhizobium puerariae</name>
    <dbReference type="NCBI Taxonomy" id="1585791"/>
    <lineage>
        <taxon>Bacteria</taxon>
        <taxon>Pseudomonadati</taxon>
        <taxon>Pseudomonadota</taxon>
        <taxon>Alphaproteobacteria</taxon>
        <taxon>Hyphomicrobiales</taxon>
        <taxon>Rhizobiaceae</taxon>
        <taxon>Rhizobium/Agrobacterium group</taxon>
        <taxon>Rhizobium</taxon>
    </lineage>
</organism>
<dbReference type="Proteomes" id="UP001589692">
    <property type="component" value="Unassembled WGS sequence"/>
</dbReference>
<accession>A0ABV6ANK0</accession>
<gene>
    <name evidence="1" type="ORF">ACFFP0_25435</name>
</gene>
<protein>
    <submittedName>
        <fullName evidence="1">Uncharacterized protein</fullName>
    </submittedName>
</protein>
<evidence type="ECO:0000313" key="2">
    <source>
        <dbReference type="Proteomes" id="UP001589692"/>
    </source>
</evidence>
<evidence type="ECO:0000313" key="1">
    <source>
        <dbReference type="EMBL" id="MFB9952200.1"/>
    </source>
</evidence>
<dbReference type="EMBL" id="JBHMAA010000032">
    <property type="protein sequence ID" value="MFB9952200.1"/>
    <property type="molecule type" value="Genomic_DNA"/>
</dbReference>
<dbReference type="RefSeq" id="WP_377265015.1">
    <property type="nucleotide sequence ID" value="NZ_JBHMAA010000032.1"/>
</dbReference>